<feature type="domain" description="AMP-dependent synthetase/ligase" evidence="2">
    <location>
        <begin position="31"/>
        <end position="354"/>
    </location>
</feature>
<feature type="domain" description="AMP-binding enzyme C-terminal" evidence="3">
    <location>
        <begin position="404"/>
        <end position="476"/>
    </location>
</feature>
<dbReference type="STRING" id="1442369.A0A0D2J6Q3"/>
<accession>A0A0D2J6Q3</accession>
<keyword evidence="1" id="KW-0472">Membrane</keyword>
<evidence type="ECO:0000313" key="4">
    <source>
        <dbReference type="EMBL" id="KIX04740.1"/>
    </source>
</evidence>
<feature type="transmembrane region" description="Helical" evidence="1">
    <location>
        <begin position="208"/>
        <end position="232"/>
    </location>
</feature>
<dbReference type="Proteomes" id="UP000053617">
    <property type="component" value="Unassembled WGS sequence"/>
</dbReference>
<evidence type="ECO:0000256" key="1">
    <source>
        <dbReference type="SAM" id="Phobius"/>
    </source>
</evidence>
<evidence type="ECO:0000313" key="5">
    <source>
        <dbReference type="Proteomes" id="UP000053617"/>
    </source>
</evidence>
<dbReference type="InterPro" id="IPR000873">
    <property type="entry name" value="AMP-dep_synth/lig_dom"/>
</dbReference>
<dbReference type="Gene3D" id="3.30.300.30">
    <property type="match status" value="1"/>
</dbReference>
<keyword evidence="5" id="KW-1185">Reference proteome</keyword>
<keyword evidence="1" id="KW-1133">Transmembrane helix</keyword>
<reference evidence="4 5" key="1">
    <citation type="submission" date="2015-01" db="EMBL/GenBank/DDBJ databases">
        <title>The Genome Sequence of Rhinocladiella mackenzie CBS 650.93.</title>
        <authorList>
            <consortium name="The Broad Institute Genomics Platform"/>
            <person name="Cuomo C."/>
            <person name="de Hoog S."/>
            <person name="Gorbushina A."/>
            <person name="Stielow B."/>
            <person name="Teixiera M."/>
            <person name="Abouelleil A."/>
            <person name="Chapman S.B."/>
            <person name="Priest M."/>
            <person name="Young S.K."/>
            <person name="Wortman J."/>
            <person name="Nusbaum C."/>
            <person name="Birren B."/>
        </authorList>
    </citation>
    <scope>NUCLEOTIDE SEQUENCE [LARGE SCALE GENOMIC DNA]</scope>
    <source>
        <strain evidence="4 5">CBS 650.93</strain>
    </source>
</reference>
<dbReference type="SUPFAM" id="SSF56801">
    <property type="entry name" value="Acetyl-CoA synthetase-like"/>
    <property type="match status" value="1"/>
</dbReference>
<evidence type="ECO:0000259" key="2">
    <source>
        <dbReference type="Pfam" id="PF00501"/>
    </source>
</evidence>
<dbReference type="PANTHER" id="PTHR24096:SF424">
    <property type="entry name" value="ACETYL-COA SYNTHETASE-LIKE PROTEIN-RELATED"/>
    <property type="match status" value="1"/>
</dbReference>
<dbReference type="InterPro" id="IPR020845">
    <property type="entry name" value="AMP-binding_CS"/>
</dbReference>
<protein>
    <submittedName>
        <fullName evidence="4">Rhinocladiella mackenziei CBS 650.93 unplaced genomic scaffold supercont1.4, whole genome shotgun sequence</fullName>
    </submittedName>
</protein>
<dbReference type="Pfam" id="PF00501">
    <property type="entry name" value="AMP-binding"/>
    <property type="match status" value="1"/>
</dbReference>
<dbReference type="VEuPathDB" id="FungiDB:Z518_05610"/>
<gene>
    <name evidence="4" type="ORF">Z518_05610</name>
</gene>
<dbReference type="InterPro" id="IPR045851">
    <property type="entry name" value="AMP-bd_C_sf"/>
</dbReference>
<dbReference type="PANTHER" id="PTHR24096">
    <property type="entry name" value="LONG-CHAIN-FATTY-ACID--COA LIGASE"/>
    <property type="match status" value="1"/>
</dbReference>
<dbReference type="GO" id="GO:0016405">
    <property type="term" value="F:CoA-ligase activity"/>
    <property type="evidence" value="ECO:0007669"/>
    <property type="project" value="TreeGrafter"/>
</dbReference>
<dbReference type="AlphaFoldDB" id="A0A0D2J6Q3"/>
<dbReference type="InterPro" id="IPR025110">
    <property type="entry name" value="AMP-bd_C"/>
</dbReference>
<evidence type="ECO:0000259" key="3">
    <source>
        <dbReference type="Pfam" id="PF13193"/>
    </source>
</evidence>
<dbReference type="GeneID" id="25293681"/>
<dbReference type="PROSITE" id="PS00455">
    <property type="entry name" value="AMP_BINDING"/>
    <property type="match status" value="1"/>
</dbReference>
<proteinExistence type="predicted"/>
<dbReference type="CDD" id="cd05911">
    <property type="entry name" value="Firefly_Luc_like"/>
    <property type="match status" value="1"/>
</dbReference>
<dbReference type="EMBL" id="KN847478">
    <property type="protein sequence ID" value="KIX04740.1"/>
    <property type="molecule type" value="Genomic_DNA"/>
</dbReference>
<dbReference type="RefSeq" id="XP_013271876.1">
    <property type="nucleotide sequence ID" value="XM_013416422.1"/>
</dbReference>
<name>A0A0D2J6Q3_9EURO</name>
<dbReference type="Gene3D" id="3.40.50.12780">
    <property type="entry name" value="N-terminal domain of ligase-like"/>
    <property type="match status" value="1"/>
</dbReference>
<dbReference type="HOGENOM" id="CLU_000022_59_2_1"/>
<keyword evidence="1" id="KW-0812">Transmembrane</keyword>
<dbReference type="Pfam" id="PF13193">
    <property type="entry name" value="AMP-binding_C"/>
    <property type="match status" value="1"/>
</dbReference>
<sequence>MPEKSHCTVPIPYTSLPSFIFGSDHGDVSHDPAYIDCDSQETLSFHDFREYSLKFAAGLRANGLQPSGRVLLFSGNDMYFPVIFMGVVMAGGIFSTSNPSFTARELAQQLRDCQPQFVLAADPSVALEAVGLAGLKCEVVSLDDWKKFLGAEDNNLFPSSEEENPRRTILLLYSSGTTGFPKGVELSHYNLVANCCQLEHNVQTPQRWLCFLPLYHGLALLHFTTLAPYLKIPVYIMKRYNLPKMVENTRKFRITELLLVPPIAISLVKYPVKDLPVRRIISAAAPLSREVCEQLEKLWPVKVEQAWGMTEAASLTIGNGQLMPNCEAKLMDGVEEGRKGELWIRAPNIMNGYWRNPKSTEEVLTPDGWLKTGDIAYTDQGKYYIVDRIKELIKVKGNQVAPAELEALILEHPHVADAAVIGAKIDDDERPRAYVVPKKGVSLTQQDILKFVNGKVSKIKWITGGVVFTDTIPKTPVSPSATEIAIHG</sequence>
<dbReference type="OrthoDB" id="6509636at2759"/>
<dbReference type="InterPro" id="IPR042099">
    <property type="entry name" value="ANL_N_sf"/>
</dbReference>
<feature type="transmembrane region" description="Helical" evidence="1">
    <location>
        <begin position="78"/>
        <end position="96"/>
    </location>
</feature>
<organism evidence="4 5">
    <name type="scientific">Rhinocladiella mackenziei CBS 650.93</name>
    <dbReference type="NCBI Taxonomy" id="1442369"/>
    <lineage>
        <taxon>Eukaryota</taxon>
        <taxon>Fungi</taxon>
        <taxon>Dikarya</taxon>
        <taxon>Ascomycota</taxon>
        <taxon>Pezizomycotina</taxon>
        <taxon>Eurotiomycetes</taxon>
        <taxon>Chaetothyriomycetidae</taxon>
        <taxon>Chaetothyriales</taxon>
        <taxon>Herpotrichiellaceae</taxon>
        <taxon>Rhinocladiella</taxon>
    </lineage>
</organism>